<organism evidence="1 2">
    <name type="scientific">Jiella pacifica</name>
    <dbReference type="NCBI Taxonomy" id="2696469"/>
    <lineage>
        <taxon>Bacteria</taxon>
        <taxon>Pseudomonadati</taxon>
        <taxon>Pseudomonadota</taxon>
        <taxon>Alphaproteobacteria</taxon>
        <taxon>Hyphomicrobiales</taxon>
        <taxon>Aurantimonadaceae</taxon>
        <taxon>Jiella</taxon>
    </lineage>
</organism>
<evidence type="ECO:0000313" key="2">
    <source>
        <dbReference type="Proteomes" id="UP000469011"/>
    </source>
</evidence>
<keyword evidence="2" id="KW-1185">Reference proteome</keyword>
<accession>A0A6N9TA87</accession>
<name>A0A6N9TA87_9HYPH</name>
<dbReference type="Proteomes" id="UP000469011">
    <property type="component" value="Unassembled WGS sequence"/>
</dbReference>
<evidence type="ECO:0000313" key="1">
    <source>
        <dbReference type="EMBL" id="NDW06976.1"/>
    </source>
</evidence>
<reference evidence="1 2" key="1">
    <citation type="submission" date="2020-01" db="EMBL/GenBank/DDBJ databases">
        <title>Jiella pacifica sp. nov.</title>
        <authorList>
            <person name="Xue Z."/>
            <person name="Zhu S."/>
            <person name="Chen J."/>
            <person name="Yang J."/>
        </authorList>
    </citation>
    <scope>NUCLEOTIDE SEQUENCE [LARGE SCALE GENOMIC DNA]</scope>
    <source>
        <strain evidence="1 2">40Bstr34</strain>
    </source>
</reference>
<dbReference type="RefSeq" id="WP_163465433.1">
    <property type="nucleotide sequence ID" value="NZ_JAAAMG010000022.1"/>
</dbReference>
<sequence length="165" mass="17818">MEAERRFVDRRATRDLAGHGAERAEGAGRLDVAAFLAGQASETPGTPIPLGLLRLRRQYLQGRSLAFSTVARAASTETDVARTIGGFRLELVEESDACFVIVSPNAAGELPRHLTLIHEEKRLSLDIPLGNSIGGVLQIGLDPGAADNFRTIELLKDPKTEIYLS</sequence>
<gene>
    <name evidence="1" type="ORF">GTK09_21410</name>
</gene>
<comment type="caution">
    <text evidence="1">The sequence shown here is derived from an EMBL/GenBank/DDBJ whole genome shotgun (WGS) entry which is preliminary data.</text>
</comment>
<proteinExistence type="predicted"/>
<dbReference type="EMBL" id="JAAAMG010000022">
    <property type="protein sequence ID" value="NDW06976.1"/>
    <property type="molecule type" value="Genomic_DNA"/>
</dbReference>
<protein>
    <submittedName>
        <fullName evidence="1">Uncharacterized protein</fullName>
    </submittedName>
</protein>
<dbReference type="AlphaFoldDB" id="A0A6N9TA87"/>